<organism evidence="1 2">
    <name type="scientific">Cotonvirus japonicus</name>
    <dbReference type="NCBI Taxonomy" id="2811091"/>
    <lineage>
        <taxon>Viruses</taxon>
        <taxon>Varidnaviria</taxon>
        <taxon>Bamfordvirae</taxon>
        <taxon>Nucleocytoviricota</taxon>
        <taxon>Megaviricetes</taxon>
        <taxon>Imitervirales</taxon>
        <taxon>Mimiviridae</taxon>
        <taxon>Megamimivirinae</taxon>
        <taxon>Cotonvirus</taxon>
        <taxon>Cotonvirus japonicum</taxon>
    </lineage>
</organism>
<proteinExistence type="predicted"/>
<sequence>MSSFKILQQAFTTECNATQSIPKMEIWSQKIREIFNKEAVYVIIHKYVDVSGSEIDAFIVRSNEINWQTKKNDPDFRSKYFHKSKFDSNIWILIDKYRTETQIIKSLLVTNNFI</sequence>
<protein>
    <submittedName>
        <fullName evidence="1">Uncharacterized protein</fullName>
    </submittedName>
</protein>
<dbReference type="Proteomes" id="UP001321479">
    <property type="component" value="Segment"/>
</dbReference>
<reference evidence="1 2" key="1">
    <citation type="submission" date="2021-02" db="EMBL/GenBank/DDBJ databases">
        <title>Cotonvirus japonicus, which uses Golgi apparatus of host cells for its virion factory, phylogenetically links tailed tupanvirus and icosahedral mimivirus.</title>
        <authorList>
            <person name="Takahashi H."/>
            <person name="Fukaya S."/>
            <person name="Song C."/>
            <person name="Murata K."/>
            <person name="Takemura M."/>
        </authorList>
    </citation>
    <scope>NUCLEOTIDE SEQUENCE [LARGE SCALE GENOMIC DNA]</scope>
</reference>
<dbReference type="EMBL" id="AP024483">
    <property type="protein sequence ID" value="BCS83622.1"/>
    <property type="molecule type" value="Genomic_DNA"/>
</dbReference>
<evidence type="ECO:0000313" key="1">
    <source>
        <dbReference type="EMBL" id="BCS83622.1"/>
    </source>
</evidence>
<dbReference type="RefSeq" id="YP_010842230.1">
    <property type="nucleotide sequence ID" value="NC_079139.1"/>
</dbReference>
<dbReference type="GeneID" id="80558827"/>
<accession>A0ABM7NTW9</accession>
<keyword evidence="2" id="KW-1185">Reference proteome</keyword>
<name>A0ABM7NTW9_9VIRU</name>
<evidence type="ECO:0000313" key="2">
    <source>
        <dbReference type="Proteomes" id="UP001321479"/>
    </source>
</evidence>